<reference evidence="5" key="2">
    <citation type="journal article" date="2021" name="Sci. Rep.">
        <title>The distribution of antibiotic resistance genes in chicken gut microbiota commensals.</title>
        <authorList>
            <person name="Juricova H."/>
            <person name="Matiasovicova J."/>
            <person name="Kubasova T."/>
            <person name="Cejkova D."/>
            <person name="Rychlik I."/>
        </authorList>
    </citation>
    <scope>NUCLEOTIDE SEQUENCE</scope>
    <source>
        <strain evidence="5">An582</strain>
    </source>
</reference>
<dbReference type="PANTHER" id="PTHR30036:SF1">
    <property type="entry name" value="D-XYLOSE-BINDING PERIPLASMIC PROTEIN"/>
    <property type="match status" value="1"/>
</dbReference>
<dbReference type="PROSITE" id="PS51257">
    <property type="entry name" value="PROKAR_LIPOPROTEIN"/>
    <property type="match status" value="1"/>
</dbReference>
<comment type="caution">
    <text evidence="5">The sequence shown here is derived from an EMBL/GenBank/DDBJ whole genome shotgun (WGS) entry which is preliminary data.</text>
</comment>
<keyword evidence="2 3" id="KW-0732">Signal</keyword>
<comment type="subcellular location">
    <subcellularLocation>
        <location evidence="1">Cell envelope</location>
    </subcellularLocation>
</comment>
<dbReference type="Pfam" id="PF13407">
    <property type="entry name" value="Peripla_BP_4"/>
    <property type="match status" value="1"/>
</dbReference>
<dbReference type="InterPro" id="IPR025997">
    <property type="entry name" value="SBP_2_dom"/>
</dbReference>
<evidence type="ECO:0000256" key="1">
    <source>
        <dbReference type="ARBA" id="ARBA00004196"/>
    </source>
</evidence>
<feature type="chain" id="PRO_5039020050" evidence="3">
    <location>
        <begin position="28"/>
        <end position="359"/>
    </location>
</feature>
<dbReference type="RefSeq" id="WP_204905818.1">
    <property type="nucleotide sequence ID" value="NZ_JACJKS010000004.1"/>
</dbReference>
<accession>A0A938XBG6</accession>
<evidence type="ECO:0000259" key="4">
    <source>
        <dbReference type="Pfam" id="PF13407"/>
    </source>
</evidence>
<feature type="domain" description="Periplasmic binding protein" evidence="4">
    <location>
        <begin position="60"/>
        <end position="301"/>
    </location>
</feature>
<dbReference type="Proteomes" id="UP000705508">
    <property type="component" value="Unassembled WGS sequence"/>
</dbReference>
<sequence>MKKRSRLARAAALAAAAVLLLTGCASGGQEGAQEASAGAQQESDKIRIGITFDTFVLERWTRDRDVFVDTAQKMGATVDVQTANGDVQKQKEQIRKFTEENMDAIVIVATDCYSLEEEVREARNKGIQVVSYDRLIQGEQTDLYITVDNAMVGAQMAQNIKENLPDGGNVVMICGPEADSNSMDVVNGFESELGDGPWKVVYKSHVISWTPENGIQAVADAFAGTDERIDAIMCGNDGLAGYVIRSLSERQLAGDVVVVGQDADLEACQRIVEGTQSMTVFKPINDLAREAAECTVKLAEGGSLTGIFGEGPDVAETQSGQEVPYIGLEPTAVTAGNMDSVIVDSGFHSREEVYLNVEN</sequence>
<evidence type="ECO:0000256" key="2">
    <source>
        <dbReference type="ARBA" id="ARBA00022729"/>
    </source>
</evidence>
<dbReference type="EMBL" id="JACJKS010000004">
    <property type="protein sequence ID" value="MBM6947765.1"/>
    <property type="molecule type" value="Genomic_DNA"/>
</dbReference>
<evidence type="ECO:0000313" key="6">
    <source>
        <dbReference type="Proteomes" id="UP000705508"/>
    </source>
</evidence>
<dbReference type="AlphaFoldDB" id="A0A938XBG6"/>
<gene>
    <name evidence="5" type="ORF">H6A20_03675</name>
</gene>
<reference evidence="5" key="1">
    <citation type="submission" date="2020-08" db="EMBL/GenBank/DDBJ databases">
        <authorList>
            <person name="Cejkova D."/>
            <person name="Kubasova T."/>
            <person name="Jahodarova E."/>
            <person name="Rychlik I."/>
        </authorList>
    </citation>
    <scope>NUCLEOTIDE SEQUENCE</scope>
    <source>
        <strain evidence="5">An582</strain>
    </source>
</reference>
<dbReference type="SUPFAM" id="SSF53822">
    <property type="entry name" value="Periplasmic binding protein-like I"/>
    <property type="match status" value="1"/>
</dbReference>
<dbReference type="GO" id="GO:0030246">
    <property type="term" value="F:carbohydrate binding"/>
    <property type="evidence" value="ECO:0007669"/>
    <property type="project" value="TreeGrafter"/>
</dbReference>
<proteinExistence type="predicted"/>
<protein>
    <submittedName>
        <fullName evidence="5">Substrate-binding domain-containing protein</fullName>
    </submittedName>
</protein>
<dbReference type="Gene3D" id="3.40.50.2300">
    <property type="match status" value="2"/>
</dbReference>
<dbReference type="PANTHER" id="PTHR30036">
    <property type="entry name" value="D-XYLOSE-BINDING PERIPLASMIC PROTEIN"/>
    <property type="match status" value="1"/>
</dbReference>
<feature type="signal peptide" evidence="3">
    <location>
        <begin position="1"/>
        <end position="27"/>
    </location>
</feature>
<evidence type="ECO:0000256" key="3">
    <source>
        <dbReference type="SAM" id="SignalP"/>
    </source>
</evidence>
<name>A0A938XBG6_9CLOT</name>
<dbReference type="GO" id="GO:0030288">
    <property type="term" value="C:outer membrane-bounded periplasmic space"/>
    <property type="evidence" value="ECO:0007669"/>
    <property type="project" value="TreeGrafter"/>
</dbReference>
<organism evidence="5 6">
    <name type="scientific">Mordavella massiliensis</name>
    <dbReference type="NCBI Taxonomy" id="1871024"/>
    <lineage>
        <taxon>Bacteria</taxon>
        <taxon>Bacillati</taxon>
        <taxon>Bacillota</taxon>
        <taxon>Clostridia</taxon>
        <taxon>Eubacteriales</taxon>
        <taxon>Clostridiaceae</taxon>
        <taxon>Mordavella</taxon>
    </lineage>
</organism>
<evidence type="ECO:0000313" key="5">
    <source>
        <dbReference type="EMBL" id="MBM6947765.1"/>
    </source>
</evidence>
<dbReference type="InterPro" id="IPR028082">
    <property type="entry name" value="Peripla_BP_I"/>
</dbReference>
<dbReference type="InterPro" id="IPR050555">
    <property type="entry name" value="Bact_Solute-Bind_Prot2"/>
</dbReference>